<evidence type="ECO:0000256" key="3">
    <source>
        <dbReference type="ARBA" id="ARBA00022448"/>
    </source>
</evidence>
<dbReference type="SMART" id="SM00062">
    <property type="entry name" value="PBPb"/>
    <property type="match status" value="1"/>
</dbReference>
<reference evidence="6 7" key="1">
    <citation type="submission" date="2021-05" db="EMBL/GenBank/DDBJ databases">
        <title>Roseococcus sp. XZZS9, whole genome shotgun sequencing project.</title>
        <authorList>
            <person name="Zhao G."/>
            <person name="Shen L."/>
        </authorList>
    </citation>
    <scope>NUCLEOTIDE SEQUENCE [LARGE SCALE GENOMIC DNA]</scope>
    <source>
        <strain evidence="6 7">XZZS9</strain>
    </source>
</reference>
<accession>A0ABS5QED1</accession>
<dbReference type="Proteomes" id="UP000766336">
    <property type="component" value="Unassembled WGS sequence"/>
</dbReference>
<evidence type="ECO:0000256" key="2">
    <source>
        <dbReference type="ARBA" id="ARBA00010742"/>
    </source>
</evidence>
<evidence type="ECO:0000313" key="7">
    <source>
        <dbReference type="Proteomes" id="UP000766336"/>
    </source>
</evidence>
<protein>
    <submittedName>
        <fullName evidence="6">ABC transporter substrate-binding protein</fullName>
    </submittedName>
</protein>
<comment type="similarity">
    <text evidence="2">Belongs to the bacterial solute-binding protein SsuA/TauA family.</text>
</comment>
<evidence type="ECO:0000259" key="5">
    <source>
        <dbReference type="SMART" id="SM00062"/>
    </source>
</evidence>
<evidence type="ECO:0000256" key="4">
    <source>
        <dbReference type="ARBA" id="ARBA00022729"/>
    </source>
</evidence>
<evidence type="ECO:0000256" key="1">
    <source>
        <dbReference type="ARBA" id="ARBA00004418"/>
    </source>
</evidence>
<dbReference type="Pfam" id="PF09084">
    <property type="entry name" value="NMT1"/>
    <property type="match status" value="1"/>
</dbReference>
<keyword evidence="3" id="KW-0813">Transport</keyword>
<feature type="domain" description="Solute-binding protein family 3/N-terminal" evidence="5">
    <location>
        <begin position="30"/>
        <end position="232"/>
    </location>
</feature>
<dbReference type="EMBL" id="JAHCDA010000002">
    <property type="protein sequence ID" value="MBS7812054.1"/>
    <property type="molecule type" value="Genomic_DNA"/>
</dbReference>
<comment type="caution">
    <text evidence="6">The sequence shown here is derived from an EMBL/GenBank/DDBJ whole genome shotgun (WGS) entry which is preliminary data.</text>
</comment>
<dbReference type="RefSeq" id="WP_213670690.1">
    <property type="nucleotide sequence ID" value="NZ_JAHCDA010000002.1"/>
</dbReference>
<dbReference type="PANTHER" id="PTHR30024">
    <property type="entry name" value="ALIPHATIC SULFONATES-BINDING PROTEIN-RELATED"/>
    <property type="match status" value="1"/>
</dbReference>
<dbReference type="InterPro" id="IPR001638">
    <property type="entry name" value="Solute-binding_3/MltF_N"/>
</dbReference>
<dbReference type="CDD" id="cd13558">
    <property type="entry name" value="PBP2_SsuA_like_2"/>
    <property type="match status" value="1"/>
</dbReference>
<dbReference type="PANTHER" id="PTHR30024:SF48">
    <property type="entry name" value="ABC TRANSPORTER SUBSTRATE-BINDING PROTEIN"/>
    <property type="match status" value="1"/>
</dbReference>
<organism evidence="6 7">
    <name type="scientific">Roseococcus pinisoli</name>
    <dbReference type="NCBI Taxonomy" id="2835040"/>
    <lineage>
        <taxon>Bacteria</taxon>
        <taxon>Pseudomonadati</taxon>
        <taxon>Pseudomonadota</taxon>
        <taxon>Alphaproteobacteria</taxon>
        <taxon>Acetobacterales</taxon>
        <taxon>Roseomonadaceae</taxon>
        <taxon>Roseococcus</taxon>
    </lineage>
</organism>
<dbReference type="InterPro" id="IPR006311">
    <property type="entry name" value="TAT_signal"/>
</dbReference>
<keyword evidence="4" id="KW-0732">Signal</keyword>
<dbReference type="InterPro" id="IPR010067">
    <property type="entry name" value="ABC_SsuA_sub-bd"/>
</dbReference>
<dbReference type="PROSITE" id="PS51318">
    <property type="entry name" value="TAT"/>
    <property type="match status" value="1"/>
</dbReference>
<comment type="subcellular location">
    <subcellularLocation>
        <location evidence="1">Periplasm</location>
    </subcellularLocation>
</comment>
<dbReference type="SUPFAM" id="SSF53850">
    <property type="entry name" value="Periplasmic binding protein-like II"/>
    <property type="match status" value="1"/>
</dbReference>
<proteinExistence type="inferred from homology"/>
<dbReference type="NCBIfam" id="TIGR01728">
    <property type="entry name" value="SsuA_fam"/>
    <property type="match status" value="1"/>
</dbReference>
<name>A0ABS5QED1_9PROT</name>
<sequence length="316" mass="34531">MSFNIDRRALIGATALAAAPAIARAQAPRTLRVGNQRGGLRSLLEVSRVAGDLPYRIEWSEFPAAQPLLEALNANAIDLGSMGDLNFFSVYSSGAPIKAIAATRSDGASQNIVVRGDSPIRTVADLRGKRIAAARGGWTHYSLLAILQREGIPFSDVRFAWLLPAEAALAFRTGEVDAWSVWEPYTSLEVLNFGSRVLTDARGLVPSASLLAVHNDALTQRREQLQDFVRRNARAWAWAQDNRQEYARFTASIIRQPVPVIERAYGVNQTRAVPIDDALVREFQVAVDQAQAWGVVPQRVNVAEAVDQSFTRGLGS</sequence>
<gene>
    <name evidence="6" type="ORF">KHU32_13970</name>
</gene>
<evidence type="ECO:0000313" key="6">
    <source>
        <dbReference type="EMBL" id="MBS7812054.1"/>
    </source>
</evidence>
<dbReference type="Gene3D" id="3.40.190.10">
    <property type="entry name" value="Periplasmic binding protein-like II"/>
    <property type="match status" value="2"/>
</dbReference>
<dbReference type="InterPro" id="IPR015168">
    <property type="entry name" value="SsuA/THI5"/>
</dbReference>
<keyword evidence="7" id="KW-1185">Reference proteome</keyword>